<comment type="caution">
    <text evidence="8">The sequence shown here is derived from an EMBL/GenBank/DDBJ whole genome shotgun (WGS) entry which is preliminary data.</text>
</comment>
<dbReference type="Gene3D" id="3.40.50.10240">
    <property type="entry name" value="Thiamin pyrophosphokinase, catalytic domain"/>
    <property type="match status" value="1"/>
</dbReference>
<dbReference type="InterPro" id="IPR006282">
    <property type="entry name" value="Thi_PPkinase"/>
</dbReference>
<dbReference type="EC" id="2.7.6.2" evidence="5"/>
<dbReference type="GO" id="GO:0005524">
    <property type="term" value="F:ATP binding"/>
    <property type="evidence" value="ECO:0007669"/>
    <property type="project" value="UniProtKB-KW"/>
</dbReference>
<evidence type="ECO:0000259" key="7">
    <source>
        <dbReference type="Pfam" id="PF04265"/>
    </source>
</evidence>
<organism evidence="8 9">
    <name type="scientific">Albidovulum inexpectatum</name>
    <dbReference type="NCBI Taxonomy" id="196587"/>
    <lineage>
        <taxon>Bacteria</taxon>
        <taxon>Pseudomonadati</taxon>
        <taxon>Pseudomonadota</taxon>
        <taxon>Alphaproteobacteria</taxon>
        <taxon>Rhodobacterales</taxon>
        <taxon>Paracoccaceae</taxon>
        <taxon>Albidovulum</taxon>
    </lineage>
</organism>
<dbReference type="SUPFAM" id="SSF63862">
    <property type="entry name" value="Thiamin pyrophosphokinase, substrate-binding domain"/>
    <property type="match status" value="1"/>
</dbReference>
<evidence type="ECO:0000256" key="4">
    <source>
        <dbReference type="ARBA" id="ARBA00022840"/>
    </source>
</evidence>
<dbReference type="SUPFAM" id="SSF63999">
    <property type="entry name" value="Thiamin pyrophosphokinase, catalytic domain"/>
    <property type="match status" value="1"/>
</dbReference>
<sequence length="238" mass="25933">MSFASDPSELIRSDKPVTLLGAGRVDRRALQAALKRAPFLVAADGGANKAFAEGLAPEFVIGDMDSIGPEVLADLSRERLIRVAEQETTDFEKCLIRIVAPYILAVGFSGDRQDHVLAVWNALARNPSRRCLVIGSQDVVFLAPRRLRLDLHRDTRVSLFPIAPVRGRSKGLEWPIDGIDFAPDGRVGTSNRATGPVELDFDSERMLVLLPPECLDAAIRALATTDHGASSLRNKVSR</sequence>
<evidence type="ECO:0000313" key="8">
    <source>
        <dbReference type="EMBL" id="PPB79816.1"/>
    </source>
</evidence>
<dbReference type="OrthoDB" id="7057856at2"/>
<evidence type="ECO:0000256" key="1">
    <source>
        <dbReference type="ARBA" id="ARBA00022679"/>
    </source>
</evidence>
<keyword evidence="1" id="KW-0808">Transferase</keyword>
<name>A0A2S5JE73_9RHOB</name>
<reference evidence="8 9" key="1">
    <citation type="submission" date="2018-01" db="EMBL/GenBank/DDBJ databases">
        <title>Genomic Encyclopedia of Archaeal and Bacterial Type Strains, Phase II (KMG-II): from individual species to whole genera.</title>
        <authorList>
            <person name="Goeker M."/>
        </authorList>
    </citation>
    <scope>NUCLEOTIDE SEQUENCE [LARGE SCALE GENOMIC DNA]</scope>
    <source>
        <strain evidence="8 9">DSM 12048</strain>
    </source>
</reference>
<keyword evidence="4" id="KW-0067">ATP-binding</keyword>
<dbReference type="PANTHER" id="PTHR41299:SF1">
    <property type="entry name" value="THIAMINE PYROPHOSPHOKINASE"/>
    <property type="match status" value="1"/>
</dbReference>
<keyword evidence="2" id="KW-0547">Nucleotide-binding</keyword>
<evidence type="ECO:0000256" key="5">
    <source>
        <dbReference type="NCBIfam" id="TIGR01378"/>
    </source>
</evidence>
<feature type="domain" description="Thiamin pyrophosphokinase thiamin-binding" evidence="7">
    <location>
        <begin position="155"/>
        <end position="203"/>
    </location>
</feature>
<protein>
    <recommendedName>
        <fullName evidence="5">Thiamine diphosphokinase</fullName>
        <ecNumber evidence="5">2.7.6.2</ecNumber>
    </recommendedName>
</protein>
<keyword evidence="3 8" id="KW-0418">Kinase</keyword>
<dbReference type="NCBIfam" id="TIGR01378">
    <property type="entry name" value="thi_PPkinase"/>
    <property type="match status" value="1"/>
</dbReference>
<dbReference type="GO" id="GO:0004788">
    <property type="term" value="F:thiamine diphosphokinase activity"/>
    <property type="evidence" value="ECO:0007669"/>
    <property type="project" value="UniProtKB-UniRule"/>
</dbReference>
<evidence type="ECO:0000259" key="6">
    <source>
        <dbReference type="Pfam" id="PF04263"/>
    </source>
</evidence>
<dbReference type="Pfam" id="PF04263">
    <property type="entry name" value="TPK_catalytic"/>
    <property type="match status" value="1"/>
</dbReference>
<dbReference type="InterPro" id="IPR007373">
    <property type="entry name" value="Thiamin_PyroPKinase_B1-bd"/>
</dbReference>
<dbReference type="GO" id="GO:0009229">
    <property type="term" value="P:thiamine diphosphate biosynthetic process"/>
    <property type="evidence" value="ECO:0007669"/>
    <property type="project" value="InterPro"/>
</dbReference>
<dbReference type="PANTHER" id="PTHR41299">
    <property type="entry name" value="THIAMINE PYROPHOSPHOKINASE"/>
    <property type="match status" value="1"/>
</dbReference>
<evidence type="ECO:0000256" key="2">
    <source>
        <dbReference type="ARBA" id="ARBA00022741"/>
    </source>
</evidence>
<dbReference type="GO" id="GO:0016301">
    <property type="term" value="F:kinase activity"/>
    <property type="evidence" value="ECO:0007669"/>
    <property type="project" value="UniProtKB-KW"/>
</dbReference>
<dbReference type="GO" id="GO:0006772">
    <property type="term" value="P:thiamine metabolic process"/>
    <property type="evidence" value="ECO:0007669"/>
    <property type="project" value="UniProtKB-UniRule"/>
</dbReference>
<dbReference type="InterPro" id="IPR036371">
    <property type="entry name" value="TPK_B1-bd_sf"/>
</dbReference>
<dbReference type="InterPro" id="IPR053149">
    <property type="entry name" value="TPK"/>
</dbReference>
<proteinExistence type="predicted"/>
<accession>A0A2S5JE73</accession>
<dbReference type="InterPro" id="IPR007371">
    <property type="entry name" value="TPK_catalytic"/>
</dbReference>
<evidence type="ECO:0000256" key="3">
    <source>
        <dbReference type="ARBA" id="ARBA00022777"/>
    </source>
</evidence>
<dbReference type="Proteomes" id="UP000239736">
    <property type="component" value="Unassembled WGS sequence"/>
</dbReference>
<dbReference type="Pfam" id="PF04265">
    <property type="entry name" value="TPK_B1_binding"/>
    <property type="match status" value="1"/>
</dbReference>
<dbReference type="InterPro" id="IPR036759">
    <property type="entry name" value="TPK_catalytic_sf"/>
</dbReference>
<dbReference type="GO" id="GO:0030975">
    <property type="term" value="F:thiamine binding"/>
    <property type="evidence" value="ECO:0007669"/>
    <property type="project" value="InterPro"/>
</dbReference>
<feature type="domain" description="Thiamin pyrophosphokinase catalytic" evidence="6">
    <location>
        <begin position="31"/>
        <end position="126"/>
    </location>
</feature>
<evidence type="ECO:0000313" key="9">
    <source>
        <dbReference type="Proteomes" id="UP000239736"/>
    </source>
</evidence>
<dbReference type="AlphaFoldDB" id="A0A2S5JE73"/>
<keyword evidence="9" id="KW-1185">Reference proteome</keyword>
<dbReference type="EMBL" id="PRDS01000009">
    <property type="protein sequence ID" value="PPB79816.1"/>
    <property type="molecule type" value="Genomic_DNA"/>
</dbReference>
<dbReference type="CDD" id="cd07995">
    <property type="entry name" value="TPK"/>
    <property type="match status" value="1"/>
</dbReference>
<gene>
    <name evidence="8" type="ORF">LV82_02608</name>
</gene>